<evidence type="ECO:0000313" key="2">
    <source>
        <dbReference type="Proteomes" id="UP001382904"/>
    </source>
</evidence>
<protein>
    <submittedName>
        <fullName evidence="1">Uncharacterized protein</fullName>
    </submittedName>
</protein>
<gene>
    <name evidence="1" type="ORF">WKI68_25515</name>
</gene>
<proteinExistence type="predicted"/>
<reference evidence="1 2" key="1">
    <citation type="submission" date="2024-03" db="EMBL/GenBank/DDBJ databases">
        <title>Novel Streptomyces species of biotechnological and ecological value are a feature of Machair soil.</title>
        <authorList>
            <person name="Prole J.R."/>
            <person name="Goodfellow M."/>
            <person name="Allenby N."/>
            <person name="Ward A.C."/>
        </authorList>
    </citation>
    <scope>NUCLEOTIDE SEQUENCE [LARGE SCALE GENOMIC DNA]</scope>
    <source>
        <strain evidence="1 2">MS1.HAVA.3</strain>
    </source>
</reference>
<keyword evidence="2" id="KW-1185">Reference proteome</keyword>
<organism evidence="1 2">
    <name type="scientific">Streptomyces caledonius</name>
    <dbReference type="NCBI Taxonomy" id="3134107"/>
    <lineage>
        <taxon>Bacteria</taxon>
        <taxon>Bacillati</taxon>
        <taxon>Actinomycetota</taxon>
        <taxon>Actinomycetes</taxon>
        <taxon>Kitasatosporales</taxon>
        <taxon>Streptomycetaceae</taxon>
        <taxon>Streptomyces</taxon>
    </lineage>
</organism>
<sequence>MVRVTICVTARPIVVLYEPPRSTSELTRTTSVAFRCGSRAAMDS</sequence>
<evidence type="ECO:0000313" key="1">
    <source>
        <dbReference type="EMBL" id="MEJ8643818.1"/>
    </source>
</evidence>
<accession>A0ABU8U7G6</accession>
<comment type="caution">
    <text evidence="1">The sequence shown here is derived from an EMBL/GenBank/DDBJ whole genome shotgun (WGS) entry which is preliminary data.</text>
</comment>
<dbReference type="Proteomes" id="UP001382904">
    <property type="component" value="Unassembled WGS sequence"/>
</dbReference>
<dbReference type="EMBL" id="JBBKAM010000002">
    <property type="protein sequence ID" value="MEJ8643818.1"/>
    <property type="molecule type" value="Genomic_DNA"/>
</dbReference>
<name>A0ABU8U7G6_9ACTN</name>